<feature type="region of interest" description="Disordered" evidence="1">
    <location>
        <begin position="1"/>
        <end position="37"/>
    </location>
</feature>
<evidence type="ECO:0000313" key="2">
    <source>
        <dbReference type="EMBL" id="KFE71491.1"/>
    </source>
</evidence>
<feature type="compositionally biased region" description="Basic and acidic residues" evidence="1">
    <location>
        <begin position="16"/>
        <end position="27"/>
    </location>
</feature>
<evidence type="ECO:0000256" key="1">
    <source>
        <dbReference type="SAM" id="MobiDB-lite"/>
    </source>
</evidence>
<comment type="caution">
    <text evidence="2">The sequence shown here is derived from an EMBL/GenBank/DDBJ whole genome shotgun (WGS) entry which is preliminary data.</text>
</comment>
<accession>A0A085WUX8</accession>
<dbReference type="AlphaFoldDB" id="A0A085WUX8"/>
<keyword evidence="3" id="KW-1185">Reference proteome</keyword>
<evidence type="ECO:0000313" key="3">
    <source>
        <dbReference type="Proteomes" id="UP000028725"/>
    </source>
</evidence>
<proteinExistence type="predicted"/>
<dbReference type="STRING" id="394096.DB31_3621"/>
<gene>
    <name evidence="2" type="ORF">DB31_3621</name>
</gene>
<sequence length="37" mass="4012">MPLPSQGVNLPGRVQKRLDARRARLVPDSRALSPGVC</sequence>
<name>A0A085WUX8_9BACT</name>
<dbReference type="Proteomes" id="UP000028725">
    <property type="component" value="Unassembled WGS sequence"/>
</dbReference>
<protein>
    <submittedName>
        <fullName evidence="2">Uncharacterized protein</fullName>
    </submittedName>
</protein>
<organism evidence="2 3">
    <name type="scientific">Hyalangium minutum</name>
    <dbReference type="NCBI Taxonomy" id="394096"/>
    <lineage>
        <taxon>Bacteria</taxon>
        <taxon>Pseudomonadati</taxon>
        <taxon>Myxococcota</taxon>
        <taxon>Myxococcia</taxon>
        <taxon>Myxococcales</taxon>
        <taxon>Cystobacterineae</taxon>
        <taxon>Archangiaceae</taxon>
        <taxon>Hyalangium</taxon>
    </lineage>
</organism>
<dbReference type="EMBL" id="JMCB01000002">
    <property type="protein sequence ID" value="KFE71491.1"/>
    <property type="molecule type" value="Genomic_DNA"/>
</dbReference>
<reference evidence="2 3" key="1">
    <citation type="submission" date="2014-04" db="EMBL/GenBank/DDBJ databases">
        <title>Genome assembly of Hyalangium minutum DSM 14724.</title>
        <authorList>
            <person name="Sharma G."/>
            <person name="Subramanian S."/>
        </authorList>
    </citation>
    <scope>NUCLEOTIDE SEQUENCE [LARGE SCALE GENOMIC DNA]</scope>
    <source>
        <strain evidence="2 3">DSM 14724</strain>
    </source>
</reference>